<evidence type="ECO:0000313" key="1">
    <source>
        <dbReference type="EMBL" id="CAD2187972.1"/>
    </source>
</evidence>
<dbReference type="AlphaFoldDB" id="A0A6V7WLV4"/>
<name>A0A6V7WLV4_MELEN</name>
<comment type="caution">
    <text evidence="1">The sequence shown here is derived from an EMBL/GenBank/DDBJ whole genome shotgun (WGS) entry which is preliminary data.</text>
</comment>
<organism evidence="1 2">
    <name type="scientific">Meloidogyne enterolobii</name>
    <name type="common">Root-knot nematode worm</name>
    <name type="synonym">Meloidogyne mayaguensis</name>
    <dbReference type="NCBI Taxonomy" id="390850"/>
    <lineage>
        <taxon>Eukaryota</taxon>
        <taxon>Metazoa</taxon>
        <taxon>Ecdysozoa</taxon>
        <taxon>Nematoda</taxon>
        <taxon>Chromadorea</taxon>
        <taxon>Rhabditida</taxon>
        <taxon>Tylenchina</taxon>
        <taxon>Tylenchomorpha</taxon>
        <taxon>Tylenchoidea</taxon>
        <taxon>Meloidogynidae</taxon>
        <taxon>Meloidogyninae</taxon>
        <taxon>Meloidogyne</taxon>
    </lineage>
</organism>
<evidence type="ECO:0000313" key="2">
    <source>
        <dbReference type="Proteomes" id="UP000580250"/>
    </source>
</evidence>
<dbReference type="EMBL" id="CAJEWN010000665">
    <property type="protein sequence ID" value="CAD2187972.1"/>
    <property type="molecule type" value="Genomic_DNA"/>
</dbReference>
<accession>A0A6V7WLV4</accession>
<proteinExistence type="predicted"/>
<protein>
    <submittedName>
        <fullName evidence="1">Uncharacterized protein</fullName>
    </submittedName>
</protein>
<sequence length="106" mass="12699">MKRCSAWSHIRNSHKAIREHDRQSVKEHFTKIEKGRDEGKFKCHYCRRKFDDHITALTRHCLTHGINFANPEQKNTEINVSKLKLIYKMFNNVVELIVLLVDYIYI</sequence>
<dbReference type="Proteomes" id="UP000580250">
    <property type="component" value="Unassembled WGS sequence"/>
</dbReference>
<gene>
    <name evidence="1" type="ORF">MENT_LOCUS40588</name>
</gene>
<reference evidence="1 2" key="1">
    <citation type="submission" date="2020-08" db="EMBL/GenBank/DDBJ databases">
        <authorList>
            <person name="Koutsovoulos G."/>
            <person name="Danchin GJ E."/>
        </authorList>
    </citation>
    <scope>NUCLEOTIDE SEQUENCE [LARGE SCALE GENOMIC DNA]</scope>
</reference>